<feature type="compositionally biased region" description="Basic and acidic residues" evidence="1">
    <location>
        <begin position="18"/>
        <end position="29"/>
    </location>
</feature>
<sequence length="169" mass="18900">MAAAAAVQFDFARIKQEPRSYSEPRDLRMSELFSQPDQTSSHVSEPRDLLLLTSSNSGRGRVGADRTLRGNRPNFKKFSLLTQNPFKILFKSFLFDPASFSESACELFVTAEVGEPLGLSGGLQRVTRQRLGGLGAGVDAVEDDDEEEERESWNRYVERESYELVPAYG</sequence>
<feature type="region of interest" description="Disordered" evidence="1">
    <location>
        <begin position="18"/>
        <end position="46"/>
    </location>
</feature>
<protein>
    <submittedName>
        <fullName evidence="2">Uncharacterized protein</fullName>
    </submittedName>
</protein>
<gene>
    <name evidence="2" type="ORF">CTOB1V02_LOCUS6363</name>
</gene>
<evidence type="ECO:0000256" key="1">
    <source>
        <dbReference type="SAM" id="MobiDB-lite"/>
    </source>
</evidence>
<evidence type="ECO:0000313" key="2">
    <source>
        <dbReference type="EMBL" id="CAD7228480.1"/>
    </source>
</evidence>
<accession>A0A7R8ZR38</accession>
<proteinExistence type="predicted"/>
<reference evidence="2" key="1">
    <citation type="submission" date="2020-11" db="EMBL/GenBank/DDBJ databases">
        <authorList>
            <person name="Tran Van P."/>
        </authorList>
    </citation>
    <scope>NUCLEOTIDE SEQUENCE</scope>
</reference>
<dbReference type="AlphaFoldDB" id="A0A7R8ZR38"/>
<dbReference type="EMBL" id="OB661555">
    <property type="protein sequence ID" value="CAD7228480.1"/>
    <property type="molecule type" value="Genomic_DNA"/>
</dbReference>
<name>A0A7R8ZR38_9CRUS</name>
<feature type="compositionally biased region" description="Polar residues" evidence="1">
    <location>
        <begin position="32"/>
        <end position="43"/>
    </location>
</feature>
<organism evidence="2">
    <name type="scientific">Cyprideis torosa</name>
    <dbReference type="NCBI Taxonomy" id="163714"/>
    <lineage>
        <taxon>Eukaryota</taxon>
        <taxon>Metazoa</taxon>
        <taxon>Ecdysozoa</taxon>
        <taxon>Arthropoda</taxon>
        <taxon>Crustacea</taxon>
        <taxon>Oligostraca</taxon>
        <taxon>Ostracoda</taxon>
        <taxon>Podocopa</taxon>
        <taxon>Podocopida</taxon>
        <taxon>Cytherocopina</taxon>
        <taxon>Cytheroidea</taxon>
        <taxon>Cytherideidae</taxon>
        <taxon>Cyprideis</taxon>
    </lineage>
</organism>